<keyword evidence="1" id="KW-0472">Membrane</keyword>
<proteinExistence type="predicted"/>
<name>A0A0C3Q3S9_9AGAM</name>
<reference evidence="3" key="2">
    <citation type="submission" date="2015-01" db="EMBL/GenBank/DDBJ databases">
        <title>Evolutionary Origins and Diversification of the Mycorrhizal Mutualists.</title>
        <authorList>
            <consortium name="DOE Joint Genome Institute"/>
            <consortium name="Mycorrhizal Genomics Consortium"/>
            <person name="Kohler A."/>
            <person name="Kuo A."/>
            <person name="Nagy L.G."/>
            <person name="Floudas D."/>
            <person name="Copeland A."/>
            <person name="Barry K.W."/>
            <person name="Cichocki N."/>
            <person name="Veneault-Fourrey C."/>
            <person name="LaButti K."/>
            <person name="Lindquist E.A."/>
            <person name="Lipzen A."/>
            <person name="Lundell T."/>
            <person name="Morin E."/>
            <person name="Murat C."/>
            <person name="Riley R."/>
            <person name="Ohm R."/>
            <person name="Sun H."/>
            <person name="Tunlid A."/>
            <person name="Henrissat B."/>
            <person name="Grigoriev I.V."/>
            <person name="Hibbett D.S."/>
            <person name="Martin F."/>
        </authorList>
    </citation>
    <scope>NUCLEOTIDE SEQUENCE [LARGE SCALE GENOMIC DNA]</scope>
    <source>
        <strain evidence="3">MUT 4182</strain>
    </source>
</reference>
<evidence type="ECO:0000256" key="1">
    <source>
        <dbReference type="SAM" id="Phobius"/>
    </source>
</evidence>
<evidence type="ECO:0000313" key="3">
    <source>
        <dbReference type="Proteomes" id="UP000054248"/>
    </source>
</evidence>
<feature type="transmembrane region" description="Helical" evidence="1">
    <location>
        <begin position="6"/>
        <end position="26"/>
    </location>
</feature>
<evidence type="ECO:0000313" key="2">
    <source>
        <dbReference type="EMBL" id="KIO23435.1"/>
    </source>
</evidence>
<organism evidence="2 3">
    <name type="scientific">Tulasnella calospora MUT 4182</name>
    <dbReference type="NCBI Taxonomy" id="1051891"/>
    <lineage>
        <taxon>Eukaryota</taxon>
        <taxon>Fungi</taxon>
        <taxon>Dikarya</taxon>
        <taxon>Basidiomycota</taxon>
        <taxon>Agaricomycotina</taxon>
        <taxon>Agaricomycetes</taxon>
        <taxon>Cantharellales</taxon>
        <taxon>Tulasnellaceae</taxon>
        <taxon>Tulasnella</taxon>
    </lineage>
</organism>
<dbReference type="Proteomes" id="UP000054248">
    <property type="component" value="Unassembled WGS sequence"/>
</dbReference>
<keyword evidence="1" id="KW-1133">Transmembrane helix</keyword>
<dbReference type="EMBL" id="KN823085">
    <property type="protein sequence ID" value="KIO23435.1"/>
    <property type="molecule type" value="Genomic_DNA"/>
</dbReference>
<accession>A0A0C3Q3S9</accession>
<reference evidence="2 3" key="1">
    <citation type="submission" date="2014-04" db="EMBL/GenBank/DDBJ databases">
        <authorList>
            <consortium name="DOE Joint Genome Institute"/>
            <person name="Kuo A."/>
            <person name="Girlanda M."/>
            <person name="Perotto S."/>
            <person name="Kohler A."/>
            <person name="Nagy L.G."/>
            <person name="Floudas D."/>
            <person name="Copeland A."/>
            <person name="Barry K.W."/>
            <person name="Cichocki N."/>
            <person name="Veneault-Fourrey C."/>
            <person name="LaButti K."/>
            <person name="Lindquist E.A."/>
            <person name="Lipzen A."/>
            <person name="Lundell T."/>
            <person name="Morin E."/>
            <person name="Murat C."/>
            <person name="Sun H."/>
            <person name="Tunlid A."/>
            <person name="Henrissat B."/>
            <person name="Grigoriev I.V."/>
            <person name="Hibbett D.S."/>
            <person name="Martin F."/>
            <person name="Nordberg H.P."/>
            <person name="Cantor M.N."/>
            <person name="Hua S.X."/>
        </authorList>
    </citation>
    <scope>NUCLEOTIDE SEQUENCE [LARGE SCALE GENOMIC DNA]</scope>
    <source>
        <strain evidence="2 3">MUT 4182</strain>
    </source>
</reference>
<dbReference type="AlphaFoldDB" id="A0A0C3Q3S9"/>
<gene>
    <name evidence="2" type="ORF">M407DRAFT_109999</name>
</gene>
<feature type="transmembrane region" description="Helical" evidence="1">
    <location>
        <begin position="47"/>
        <end position="68"/>
    </location>
</feature>
<keyword evidence="3" id="KW-1185">Reference proteome</keyword>
<keyword evidence="1" id="KW-0812">Transmembrane</keyword>
<sequence length="122" mass="13802">MGTILWSFDPVCFFFCPFLFLSCGFFGRRLFFQNSNVFRPPRTCSPVRWGFFAVLAIRPLLSLASLFVRSLGHLGAISLSSLVPLPRLRPCARAVTVTCISDRISQLHFAQTYDVFVPIHDV</sequence>
<dbReference type="HOGENOM" id="CLU_2028424_0_0_1"/>
<protein>
    <submittedName>
        <fullName evidence="2">Uncharacterized protein</fullName>
    </submittedName>
</protein>